<accession>A0AA38YBK5</accession>
<organism evidence="4 5">
    <name type="scientific">Knufia peltigerae</name>
    <dbReference type="NCBI Taxonomy" id="1002370"/>
    <lineage>
        <taxon>Eukaryota</taxon>
        <taxon>Fungi</taxon>
        <taxon>Dikarya</taxon>
        <taxon>Ascomycota</taxon>
        <taxon>Pezizomycotina</taxon>
        <taxon>Eurotiomycetes</taxon>
        <taxon>Chaetothyriomycetidae</taxon>
        <taxon>Chaetothyriales</taxon>
        <taxon>Trichomeriaceae</taxon>
        <taxon>Knufia</taxon>
    </lineage>
</organism>
<keyword evidence="3" id="KW-0560">Oxidoreductase</keyword>
<dbReference type="PANTHER" id="PTHR23023">
    <property type="entry name" value="DIMETHYLANILINE MONOOXYGENASE"/>
    <property type="match status" value="1"/>
</dbReference>
<dbReference type="SUPFAM" id="SSF51905">
    <property type="entry name" value="FAD/NAD(P)-binding domain"/>
    <property type="match status" value="2"/>
</dbReference>
<keyword evidence="5" id="KW-1185">Reference proteome</keyword>
<evidence type="ECO:0000256" key="3">
    <source>
        <dbReference type="ARBA" id="ARBA00023002"/>
    </source>
</evidence>
<keyword evidence="2" id="KW-0274">FAD</keyword>
<dbReference type="EMBL" id="JAPDRN010000009">
    <property type="protein sequence ID" value="KAJ9642678.1"/>
    <property type="molecule type" value="Genomic_DNA"/>
</dbReference>
<dbReference type="InterPro" id="IPR050346">
    <property type="entry name" value="FMO-like"/>
</dbReference>
<dbReference type="InterPro" id="IPR036188">
    <property type="entry name" value="FAD/NAD-bd_sf"/>
</dbReference>
<evidence type="ECO:0000313" key="4">
    <source>
        <dbReference type="EMBL" id="KAJ9642678.1"/>
    </source>
</evidence>
<evidence type="ECO:0000256" key="2">
    <source>
        <dbReference type="ARBA" id="ARBA00022827"/>
    </source>
</evidence>
<evidence type="ECO:0000256" key="1">
    <source>
        <dbReference type="ARBA" id="ARBA00022630"/>
    </source>
</evidence>
<proteinExistence type="predicted"/>
<dbReference type="Pfam" id="PF13738">
    <property type="entry name" value="Pyr_redox_3"/>
    <property type="match status" value="1"/>
</dbReference>
<dbReference type="Gene3D" id="3.50.50.60">
    <property type="entry name" value="FAD/NAD(P)-binding domain"/>
    <property type="match status" value="1"/>
</dbReference>
<gene>
    <name evidence="4" type="ORF">H2204_002326</name>
</gene>
<comment type="caution">
    <text evidence="4">The sequence shown here is derived from an EMBL/GenBank/DDBJ whole genome shotgun (WGS) entry which is preliminary data.</text>
</comment>
<sequence>MGDAGAADKLYDLIVIGAGWYGLGAAKPYIELHPTERILVLEAESSCGGTWSKDRLYPGLKSNNLWGSYEFPDFPMLEEVYGISEGQHIPAATLHRYLTDFAKKFGIFERTRFQTRVDAVEATANDEWLLHISSSTTSSASSETLQTKKLIVATGLTSQPNMPSYPGEETFKAPFFHAKDFCARADILKTSKRAMVVGAGKSAFDVAYAFATDGNAQVDLIIRPAGQGPVWICPPYVTPLKRKMEELLATRAMTFMSPCPWQGEDGFSVAHSFLQKTAMGRWIVNNFWNQISSEVIETHGYNDDQELFKLKPWYSAMWTGSGVGIHNYPTNFFDLVKEGRIRVHIADITRLEDTKVHLSSGEQIETDVLICATGWKKTSENLKFINFNGGLPYPAEEIRRLSKDADKQVHEMCPILKDQPVLRFQSKPEEPLRNYRFIVPSTAVFKNNIAYAGMVSTVVTSIFSSVQGLWISAYLDGKLKRAPKTENEVTKEIMLHTQFGKWRYPCGYGASLPDFAFDSLPYVDLLVNDLGLKNHRKSSPILELLEAYKPKDYKGLVEEWVELYGKK</sequence>
<name>A0AA38YBK5_9EURO</name>
<reference evidence="4" key="1">
    <citation type="submission" date="2022-10" db="EMBL/GenBank/DDBJ databases">
        <title>Culturing micro-colonial fungi from biological soil crusts in the Mojave desert and describing Neophaeococcomyces mojavensis, and introducing the new genera and species Taxawa tesnikishii.</title>
        <authorList>
            <person name="Kurbessoian T."/>
            <person name="Stajich J.E."/>
        </authorList>
    </citation>
    <scope>NUCLEOTIDE SEQUENCE</scope>
    <source>
        <strain evidence="4">TK_35</strain>
    </source>
</reference>
<dbReference type="AlphaFoldDB" id="A0AA38YBK5"/>
<evidence type="ECO:0000313" key="5">
    <source>
        <dbReference type="Proteomes" id="UP001172681"/>
    </source>
</evidence>
<dbReference type="GO" id="GO:0016491">
    <property type="term" value="F:oxidoreductase activity"/>
    <property type="evidence" value="ECO:0007669"/>
    <property type="project" value="UniProtKB-KW"/>
</dbReference>
<dbReference type="Proteomes" id="UP001172681">
    <property type="component" value="Unassembled WGS sequence"/>
</dbReference>
<protein>
    <submittedName>
        <fullName evidence="4">Uncharacterized protein</fullName>
    </submittedName>
</protein>
<keyword evidence="1" id="KW-0285">Flavoprotein</keyword>